<evidence type="ECO:0000256" key="3">
    <source>
        <dbReference type="ARBA" id="ARBA00022574"/>
    </source>
</evidence>
<comment type="subcellular location">
    <subcellularLocation>
        <location evidence="1">Cell projection</location>
        <location evidence="1">Cilium</location>
    </subcellularLocation>
</comment>
<feature type="domain" description="Intraflagellar transport protein 122 homolog TPR" evidence="11">
    <location>
        <begin position="563"/>
        <end position="943"/>
    </location>
</feature>
<evidence type="ECO:0000256" key="2">
    <source>
        <dbReference type="ARBA" id="ARBA00019442"/>
    </source>
</evidence>
<evidence type="ECO:0000256" key="4">
    <source>
        <dbReference type="ARBA" id="ARBA00022737"/>
    </source>
</evidence>
<feature type="domain" description="IFT122 second beta-propeller" evidence="8">
    <location>
        <begin position="301"/>
        <end position="553"/>
    </location>
</feature>
<dbReference type="Pfam" id="PF25295">
    <property type="entry name" value="TPR_IFT122"/>
    <property type="match status" value="1"/>
</dbReference>
<dbReference type="Pfam" id="PF25143">
    <property type="entry name" value="Zn_ribbon_IFT122_C"/>
    <property type="match status" value="1"/>
</dbReference>
<dbReference type="Pfam" id="PF23377">
    <property type="entry name" value="Beta-prop_IFT122_2nd"/>
    <property type="match status" value="1"/>
</dbReference>
<proteinExistence type="predicted"/>
<protein>
    <recommendedName>
        <fullName evidence="2">Intraflagellar transport protein 122 homolog</fullName>
    </recommendedName>
</protein>
<dbReference type="GO" id="GO:0097730">
    <property type="term" value="C:non-motile cilium"/>
    <property type="evidence" value="ECO:0007669"/>
    <property type="project" value="TreeGrafter"/>
</dbReference>
<dbReference type="InterPro" id="IPR056838">
    <property type="entry name" value="Zn_ribbon_IFT122"/>
</dbReference>
<keyword evidence="5" id="KW-0969">Cilium</keyword>
<feature type="domain" description="IFT122 first beta-propeller" evidence="9">
    <location>
        <begin position="195"/>
        <end position="295"/>
    </location>
</feature>
<dbReference type="PROSITE" id="PS50082">
    <property type="entry name" value="WD_REPEATS_2"/>
    <property type="match status" value="1"/>
</dbReference>
<evidence type="ECO:0000256" key="6">
    <source>
        <dbReference type="ARBA" id="ARBA00023273"/>
    </source>
</evidence>
<keyword evidence="4" id="KW-0677">Repeat</keyword>
<feature type="domain" description="IFT122 zinc ribbon" evidence="10">
    <location>
        <begin position="998"/>
        <end position="1039"/>
    </location>
</feature>
<dbReference type="InterPro" id="IPR015943">
    <property type="entry name" value="WD40/YVTN_repeat-like_dom_sf"/>
</dbReference>
<dbReference type="GO" id="GO:0035721">
    <property type="term" value="P:intraciliary retrograde transport"/>
    <property type="evidence" value="ECO:0007669"/>
    <property type="project" value="TreeGrafter"/>
</dbReference>
<dbReference type="InterPro" id="IPR001680">
    <property type="entry name" value="WD40_rpt"/>
</dbReference>
<sequence>MHNIPIWLHKIQDKDKVHQCIYSLCFSIDGTQLFATAGHDVLVYRSIDGYLLHSLKGHKENVFCLATSNNGKIFASGAADKTVILWSSKFEPVGKYNHNDSVQCMAFNSITHNLASCSSLEFGLYSLEQKSVQKFKNLYKINTCAWSTDGQTLALGCDNGNVSLRNRSGEEFANIELPDGHSIWAIVWLSSRFNEEDILCIADWGRKLSFYNKNGFEILKSKNINLEALTMKTLCNDSYLLIGGCKGKCCTFSIDGIKLSDFEDKHCWIWASAVHPHSKFIALGCQDGTLAYYKIEFSVIHGLYQEKYAFRENMTDVVVQNLVNNNKVRIKCRDLITKIAIYKDRLAVQLPTKIVVYESTLNQISEMHYRIKEKISENAICNLLVVCSNNLVLCQETKLLCLSLAGVYVREWSMNSLVKYLKVIGGTAGNEQILVGLHNGQVLMLKVNSTTVQQLFNVNKSIRCFDVNISMDKAAIVDDENKCSFFDMKSKKLLFQELDVTSVVWNSKFSDMACFSGKNIFNIKINEFPAHQQRIIGHVIGMWGSKIFSLNDSVVSVIEVALSVPLYQYLEKKCFSNAYKIACLNVTDSDWKILAREALEHFNLLIAKKAFAHIKELKYLELITQFEDKGSQNDKDKHCLLADVLAYEGKFKEAARIYQKWGFDHKAFTMYTDLRMFDLAQEFIGSNTSGENKELLIKRAEWAMSIDEHKVAAELYISAGELDLSIDIMVHNCWTQMLLELGRRTDKAEETILNRIGDELRKLGDTESAVEIYAKMGKDMGPDMVALHVEAHNWDQAFILVEKNPIFAPLVYLPYAEWLAENDNFVEAQKAFLKGGKPERAFQVLKILTENAVDEQRFQDAGYYYWLLSRQYLNIVSNEGDKSTEIINQFYLYDKYAAIYYAYNAIHRYMEDPFMSYQPETLFNISRFLMNETKNIHLKGISKFAILYSLSKQALNMRAFKLARQILTIIQKLRIPTKYQDYVDLASLSIRAKPFHDNEDLLSMCYRCLTYNSPVVQACVTCHHKFIFSFIKFEILPLIEFQLEDGISDLDALKLIHSSNHEKKSIENQDPSQNVNTLILDEESQDQSIDPFTYKLINEGKNEENTYQPIIVNKTTLQSMNTNSIIVCKWPKPLSYKYYRNLLPGFLVTNCEKCFKMFHSDEYEVEVLRQGYCPFCRTMDRRIVK</sequence>
<evidence type="ECO:0000259" key="11">
    <source>
        <dbReference type="Pfam" id="PF25295"/>
    </source>
</evidence>
<dbReference type="GO" id="GO:0061512">
    <property type="term" value="P:protein localization to cilium"/>
    <property type="evidence" value="ECO:0007669"/>
    <property type="project" value="TreeGrafter"/>
</dbReference>
<dbReference type="InterPro" id="IPR039857">
    <property type="entry name" value="Ift122/121"/>
</dbReference>
<keyword evidence="6" id="KW-0966">Cell projection</keyword>
<dbReference type="GeneID" id="112685261"/>
<evidence type="ECO:0000256" key="1">
    <source>
        <dbReference type="ARBA" id="ARBA00004138"/>
    </source>
</evidence>
<dbReference type="Pfam" id="PF23381">
    <property type="entry name" value="Beta-prop_IFT122_1st"/>
    <property type="match status" value="2"/>
</dbReference>
<dbReference type="Gene3D" id="2.130.10.10">
    <property type="entry name" value="YVTN repeat-like/Quinoprotein amine dehydrogenase"/>
    <property type="match status" value="1"/>
</dbReference>
<dbReference type="OrthoDB" id="10255582at2759"/>
<name>A0A8B8FPL8_9HEMI</name>
<dbReference type="Pfam" id="PF25144">
    <property type="entry name" value="Zn_ribbon_IFT122"/>
    <property type="match status" value="1"/>
</dbReference>
<dbReference type="CTD" id="38957"/>
<organism evidence="12 13">
    <name type="scientific">Sipha flava</name>
    <name type="common">yellow sugarcane aphid</name>
    <dbReference type="NCBI Taxonomy" id="143950"/>
    <lineage>
        <taxon>Eukaryota</taxon>
        <taxon>Metazoa</taxon>
        <taxon>Ecdysozoa</taxon>
        <taxon>Arthropoda</taxon>
        <taxon>Hexapoda</taxon>
        <taxon>Insecta</taxon>
        <taxon>Pterygota</taxon>
        <taxon>Neoptera</taxon>
        <taxon>Paraneoptera</taxon>
        <taxon>Hemiptera</taxon>
        <taxon>Sternorrhyncha</taxon>
        <taxon>Aphidomorpha</taxon>
        <taxon>Aphidoidea</taxon>
        <taxon>Aphididae</taxon>
        <taxon>Sipha</taxon>
    </lineage>
</organism>
<accession>A0A8B8FPL8</accession>
<dbReference type="AlphaFoldDB" id="A0A8B8FPL8"/>
<evidence type="ECO:0000256" key="5">
    <source>
        <dbReference type="ARBA" id="ARBA00023069"/>
    </source>
</evidence>
<evidence type="ECO:0000259" key="9">
    <source>
        <dbReference type="Pfam" id="PF23381"/>
    </source>
</evidence>
<dbReference type="SUPFAM" id="SSF50978">
    <property type="entry name" value="WD40 repeat-like"/>
    <property type="match status" value="2"/>
</dbReference>
<dbReference type="InterPro" id="IPR056152">
    <property type="entry name" value="Beta-prop_IFT122_2nd"/>
</dbReference>
<dbReference type="Proteomes" id="UP000694846">
    <property type="component" value="Unplaced"/>
</dbReference>
<keyword evidence="3 7" id="KW-0853">WD repeat</keyword>
<evidence type="ECO:0000259" key="10">
    <source>
        <dbReference type="Pfam" id="PF25144"/>
    </source>
</evidence>
<dbReference type="GO" id="GO:0030991">
    <property type="term" value="C:intraciliary transport particle A"/>
    <property type="evidence" value="ECO:0007669"/>
    <property type="project" value="TreeGrafter"/>
</dbReference>
<dbReference type="SMART" id="SM00320">
    <property type="entry name" value="WD40"/>
    <property type="match status" value="6"/>
</dbReference>
<dbReference type="PROSITE" id="PS50294">
    <property type="entry name" value="WD_REPEATS_REGION"/>
    <property type="match status" value="1"/>
</dbReference>
<dbReference type="Gene3D" id="1.25.40.470">
    <property type="match status" value="1"/>
</dbReference>
<dbReference type="GO" id="GO:1905515">
    <property type="term" value="P:non-motile cilium assembly"/>
    <property type="evidence" value="ECO:0007669"/>
    <property type="project" value="TreeGrafter"/>
</dbReference>
<feature type="domain" description="IFT122 first beta-propeller" evidence="9">
    <location>
        <begin position="14"/>
        <end position="192"/>
    </location>
</feature>
<dbReference type="InterPro" id="IPR056153">
    <property type="entry name" value="Beta-prop_IFT122_1st"/>
</dbReference>
<evidence type="ECO:0000259" key="8">
    <source>
        <dbReference type="Pfam" id="PF23377"/>
    </source>
</evidence>
<dbReference type="RefSeq" id="XP_025412884.1">
    <property type="nucleotide sequence ID" value="XM_025557099.1"/>
</dbReference>
<gene>
    <name evidence="13" type="primary">LOC112685261</name>
</gene>
<keyword evidence="12" id="KW-1185">Reference proteome</keyword>
<reference evidence="13" key="1">
    <citation type="submission" date="2025-08" db="UniProtKB">
        <authorList>
            <consortium name="RefSeq"/>
        </authorList>
    </citation>
    <scope>IDENTIFICATION</scope>
    <source>
        <tissue evidence="13">Whole body</tissue>
    </source>
</reference>
<dbReference type="PANTHER" id="PTHR12764">
    <property type="entry name" value="WD REPEAT DOMAIN-RELATED"/>
    <property type="match status" value="1"/>
</dbReference>
<evidence type="ECO:0000256" key="7">
    <source>
        <dbReference type="PROSITE-ProRule" id="PRU00221"/>
    </source>
</evidence>
<dbReference type="InterPro" id="IPR036322">
    <property type="entry name" value="WD40_repeat_dom_sf"/>
</dbReference>
<evidence type="ECO:0000313" key="12">
    <source>
        <dbReference type="Proteomes" id="UP000694846"/>
    </source>
</evidence>
<dbReference type="PANTHER" id="PTHR12764:SF4">
    <property type="entry name" value="INTRAFLAGELLAR TRANSPORT PROTEIN 122 HOMOLOG"/>
    <property type="match status" value="1"/>
</dbReference>
<dbReference type="InterPro" id="IPR057411">
    <property type="entry name" value="TPR_IFT122"/>
</dbReference>
<evidence type="ECO:0000313" key="13">
    <source>
        <dbReference type="RefSeq" id="XP_025412884.1"/>
    </source>
</evidence>
<feature type="repeat" description="WD" evidence="7">
    <location>
        <begin position="55"/>
        <end position="87"/>
    </location>
</feature>